<dbReference type="EMBL" id="JACJUU010000004">
    <property type="protein sequence ID" value="MBC2769845.1"/>
    <property type="molecule type" value="Genomic_DNA"/>
</dbReference>
<organism evidence="4 5">
    <name type="scientific">Pusillimonas minor</name>
    <dbReference type="NCBI Taxonomy" id="2697024"/>
    <lineage>
        <taxon>Bacteria</taxon>
        <taxon>Pseudomonadati</taxon>
        <taxon>Pseudomonadota</taxon>
        <taxon>Betaproteobacteria</taxon>
        <taxon>Burkholderiales</taxon>
        <taxon>Alcaligenaceae</taxon>
        <taxon>Pusillimonas</taxon>
    </lineage>
</organism>
<accession>A0A842HSN5</accession>
<dbReference type="SUPFAM" id="SSF53756">
    <property type="entry name" value="UDP-Glycosyltransferase/glycogen phosphorylase"/>
    <property type="match status" value="1"/>
</dbReference>
<evidence type="ECO:0000313" key="5">
    <source>
        <dbReference type="Proteomes" id="UP000545386"/>
    </source>
</evidence>
<dbReference type="Gene3D" id="3.40.50.2000">
    <property type="entry name" value="Glycogen Phosphorylase B"/>
    <property type="match status" value="2"/>
</dbReference>
<dbReference type="AlphaFoldDB" id="A0A842HSN5"/>
<dbReference type="GO" id="GO:0009103">
    <property type="term" value="P:lipopolysaccharide biosynthetic process"/>
    <property type="evidence" value="ECO:0007669"/>
    <property type="project" value="TreeGrafter"/>
</dbReference>
<sequence>MGGAVVVFDRIIRSIQRTGGASVLFNELSSRLNRDGIDYREFGYEPSELLRPFYVEGRKRYLERYRNAMVPPSILSEGTGIFHSTCYRLPANGSYRVVTTVHDFTYELHIKGIKALVHSWQKYRAVRGSDHIICVSENTKRDLLSYLPDVDESKITVVYNGASDIFRPLANASQKPYVLFVGQRKGYKNFTSLVSAMSKFRKLELVCAGGGDFADHELALLRHHLQGRFRHAGYVTDSDLNRLYCEAFCLVYPSLYEGFGIPIIESMRAGCPVVAVNTSSIPEVAGDAALLVEDGESATLAMALDKLHDKNYRENLIDKGLVQGSLFSWERCFQETLKIYNRVHAL</sequence>
<name>A0A842HSN5_9BURK</name>
<evidence type="ECO:0000313" key="4">
    <source>
        <dbReference type="EMBL" id="MBC2769845.1"/>
    </source>
</evidence>
<reference evidence="4 5" key="1">
    <citation type="submission" date="2020-08" db="EMBL/GenBank/DDBJ databases">
        <title>Paraeoetvoesia sp. YC-7-48 draft genome sequence.</title>
        <authorList>
            <person name="Yao L."/>
        </authorList>
    </citation>
    <scope>NUCLEOTIDE SEQUENCE [LARGE SCALE GENOMIC DNA]</scope>
    <source>
        <strain evidence="5">YC-7-48</strain>
    </source>
</reference>
<protein>
    <submittedName>
        <fullName evidence="4">Glycosyltransferase family 4 protein</fullName>
    </submittedName>
</protein>
<keyword evidence="1 4" id="KW-0808">Transferase</keyword>
<proteinExistence type="predicted"/>
<dbReference type="Pfam" id="PF00534">
    <property type="entry name" value="Glycos_transf_1"/>
    <property type="match status" value="1"/>
</dbReference>
<gene>
    <name evidence="4" type="ORF">GTU67_07955</name>
</gene>
<evidence type="ECO:0000259" key="2">
    <source>
        <dbReference type="Pfam" id="PF00534"/>
    </source>
</evidence>
<keyword evidence="5" id="KW-1185">Reference proteome</keyword>
<comment type="caution">
    <text evidence="4">The sequence shown here is derived from an EMBL/GenBank/DDBJ whole genome shotgun (WGS) entry which is preliminary data.</text>
</comment>
<dbReference type="InterPro" id="IPR001296">
    <property type="entry name" value="Glyco_trans_1"/>
</dbReference>
<dbReference type="RefSeq" id="WP_185779553.1">
    <property type="nucleotide sequence ID" value="NZ_JACJUU010000004.1"/>
</dbReference>
<dbReference type="CDD" id="cd03809">
    <property type="entry name" value="GT4_MtfB-like"/>
    <property type="match status" value="1"/>
</dbReference>
<evidence type="ECO:0000256" key="1">
    <source>
        <dbReference type="ARBA" id="ARBA00022679"/>
    </source>
</evidence>
<evidence type="ECO:0000259" key="3">
    <source>
        <dbReference type="Pfam" id="PF13439"/>
    </source>
</evidence>
<dbReference type="Pfam" id="PF13439">
    <property type="entry name" value="Glyco_transf_4"/>
    <property type="match status" value="1"/>
</dbReference>
<dbReference type="InterPro" id="IPR028098">
    <property type="entry name" value="Glyco_trans_4-like_N"/>
</dbReference>
<feature type="domain" description="Glycosyltransferase subfamily 4-like N-terminal" evidence="3">
    <location>
        <begin position="2"/>
        <end position="161"/>
    </location>
</feature>
<dbReference type="PANTHER" id="PTHR46401:SF2">
    <property type="entry name" value="GLYCOSYLTRANSFERASE WBBK-RELATED"/>
    <property type="match status" value="1"/>
</dbReference>
<dbReference type="GO" id="GO:0016757">
    <property type="term" value="F:glycosyltransferase activity"/>
    <property type="evidence" value="ECO:0007669"/>
    <property type="project" value="InterPro"/>
</dbReference>
<dbReference type="Proteomes" id="UP000545386">
    <property type="component" value="Unassembled WGS sequence"/>
</dbReference>
<dbReference type="PANTHER" id="PTHR46401">
    <property type="entry name" value="GLYCOSYLTRANSFERASE WBBK-RELATED"/>
    <property type="match status" value="1"/>
</dbReference>
<feature type="domain" description="Glycosyl transferase family 1" evidence="2">
    <location>
        <begin position="165"/>
        <end position="319"/>
    </location>
</feature>